<dbReference type="InterPro" id="IPR003509">
    <property type="entry name" value="UPF0102_YraN-like"/>
</dbReference>
<organism evidence="1">
    <name type="scientific">freshwater metagenome</name>
    <dbReference type="NCBI Taxonomy" id="449393"/>
    <lineage>
        <taxon>unclassified sequences</taxon>
        <taxon>metagenomes</taxon>
        <taxon>ecological metagenomes</taxon>
    </lineage>
</organism>
<dbReference type="EMBL" id="CAFBPU010000009">
    <property type="protein sequence ID" value="CAB5026577.1"/>
    <property type="molecule type" value="Genomic_DNA"/>
</dbReference>
<proteinExistence type="inferred from homology"/>
<gene>
    <name evidence="1" type="ORF">UFOPK3268_01340</name>
    <name evidence="2" type="ORF">UFOPK3752_00689</name>
    <name evidence="3" type="ORF">UFOPK4150_00588</name>
</gene>
<dbReference type="PANTHER" id="PTHR34039">
    <property type="entry name" value="UPF0102 PROTEIN YRAN"/>
    <property type="match status" value="1"/>
</dbReference>
<dbReference type="HAMAP" id="MF_00048">
    <property type="entry name" value="UPF0102"/>
    <property type="match status" value="1"/>
</dbReference>
<protein>
    <submittedName>
        <fullName evidence="1">Unannotated protein</fullName>
    </submittedName>
</protein>
<evidence type="ECO:0000313" key="3">
    <source>
        <dbReference type="EMBL" id="CAB5026577.1"/>
    </source>
</evidence>
<dbReference type="Pfam" id="PF02021">
    <property type="entry name" value="UPF0102"/>
    <property type="match status" value="1"/>
</dbReference>
<dbReference type="GO" id="GO:0003676">
    <property type="term" value="F:nucleic acid binding"/>
    <property type="evidence" value="ECO:0007669"/>
    <property type="project" value="InterPro"/>
</dbReference>
<name>A0A6J7C3M5_9ZZZZ</name>
<dbReference type="AlphaFoldDB" id="A0A6J7C3M5"/>
<accession>A0A6J7C3M5</accession>
<dbReference type="CDD" id="cd20736">
    <property type="entry name" value="PoNe_Nuclease"/>
    <property type="match status" value="1"/>
</dbReference>
<dbReference type="NCBIfam" id="NF009154">
    <property type="entry name" value="PRK12497.3-3"/>
    <property type="match status" value="1"/>
</dbReference>
<dbReference type="SUPFAM" id="SSF52980">
    <property type="entry name" value="Restriction endonuclease-like"/>
    <property type="match status" value="1"/>
</dbReference>
<dbReference type="EMBL" id="CAFBIZ010000191">
    <property type="protein sequence ID" value="CAB4851741.1"/>
    <property type="molecule type" value="Genomic_DNA"/>
</dbReference>
<dbReference type="Gene3D" id="3.40.1350.10">
    <property type="match status" value="1"/>
</dbReference>
<dbReference type="InterPro" id="IPR011856">
    <property type="entry name" value="tRNA_endonuc-like_dom_sf"/>
</dbReference>
<dbReference type="InterPro" id="IPR011335">
    <property type="entry name" value="Restrct_endonuc-II-like"/>
</dbReference>
<dbReference type="PANTHER" id="PTHR34039:SF1">
    <property type="entry name" value="UPF0102 PROTEIN YRAN"/>
    <property type="match status" value="1"/>
</dbReference>
<evidence type="ECO:0000313" key="2">
    <source>
        <dbReference type="EMBL" id="CAB4935186.1"/>
    </source>
</evidence>
<reference evidence="1" key="1">
    <citation type="submission" date="2020-05" db="EMBL/GenBank/DDBJ databases">
        <authorList>
            <person name="Chiriac C."/>
            <person name="Salcher M."/>
            <person name="Ghai R."/>
            <person name="Kavagutti S V."/>
        </authorList>
    </citation>
    <scope>NUCLEOTIDE SEQUENCE</scope>
</reference>
<evidence type="ECO:0000313" key="1">
    <source>
        <dbReference type="EMBL" id="CAB4851741.1"/>
    </source>
</evidence>
<dbReference type="EMBL" id="CAFBND010000019">
    <property type="protein sequence ID" value="CAB4935186.1"/>
    <property type="molecule type" value="Genomic_DNA"/>
</dbReference>
<sequence>MRKAAPAVRAKDALGRYGEDLAARHLVAEGFAVLARNWRCEIGEIDIVARDADVLVVCEVKTRSSLRHGSPFEAVTERKLHRLERLGMRWAHEHRLRPGALRIDVISVLRPRSGPSVLEHIRGLS</sequence>